<dbReference type="Proteomes" id="UP001647509">
    <property type="component" value="Unassembled WGS sequence"/>
</dbReference>
<keyword evidence="2" id="KW-1185">Reference proteome</keyword>
<reference evidence="1" key="1">
    <citation type="submission" date="2021-05" db="EMBL/GenBank/DDBJ databases">
        <title>Draft genomes of bacteria isolated from model marine particles.</title>
        <authorList>
            <person name="Datta M.S."/>
            <person name="Schwartzman J.A."/>
            <person name="Enke T.N."/>
            <person name="Saavedra J."/>
            <person name="Cermak N."/>
            <person name="Cordero O.X."/>
        </authorList>
    </citation>
    <scope>NUCLEOTIDE SEQUENCE</scope>
    <source>
        <strain evidence="1">I2M19</strain>
    </source>
</reference>
<evidence type="ECO:0000313" key="1">
    <source>
        <dbReference type="EMBL" id="MBU2949372.1"/>
    </source>
</evidence>
<proteinExistence type="predicted"/>
<organism evidence="1 2">
    <name type="scientific">Pseudotamlana agarivorans</name>
    <dbReference type="NCBI Taxonomy" id="481183"/>
    <lineage>
        <taxon>Bacteria</taxon>
        <taxon>Pseudomonadati</taxon>
        <taxon>Bacteroidota</taxon>
        <taxon>Flavobacteriia</taxon>
        <taxon>Flavobacteriales</taxon>
        <taxon>Flavobacteriaceae</taxon>
        <taxon>Pseudotamlana</taxon>
    </lineage>
</organism>
<protein>
    <submittedName>
        <fullName evidence="1">Uncharacterized protein</fullName>
    </submittedName>
</protein>
<name>A0ACC5U4X6_9FLAO</name>
<accession>A0ACC5U4X6</accession>
<comment type="caution">
    <text evidence="1">The sequence shown here is derived from an EMBL/GenBank/DDBJ whole genome shotgun (WGS) entry which is preliminary data.</text>
</comment>
<evidence type="ECO:0000313" key="2">
    <source>
        <dbReference type="Proteomes" id="UP001647509"/>
    </source>
</evidence>
<sequence>MERTIKASTKQFARVGKSWPSTGFIKTNFLKNLLMKVTGNQVASEEK</sequence>
<dbReference type="EMBL" id="JAHKPD010000007">
    <property type="protein sequence ID" value="MBU2949372.1"/>
    <property type="molecule type" value="Genomic_DNA"/>
</dbReference>
<gene>
    <name evidence="1" type="ORF">KO493_01535</name>
</gene>